<protein>
    <submittedName>
        <fullName evidence="2">Uncharacterized protein</fullName>
    </submittedName>
</protein>
<sequence>MILAELIRKKEPSATATPATSATSQRTKPATVARIAIVAVAKPPAVNAGMNAARPRPLFPVEEDTIRAWLTVLGEADPVIINEVLHVCRSDVSARDYYLERSRPPSVAPNIEDDRRTCNQCAQLSHKGRCLAAQRREIAASPNYEPIRDLPRRCEGYKPGPDDNDRRTGRVRWPFLVTHAD</sequence>
<gene>
    <name evidence="2" type="ORF">ABXR19_01915</name>
</gene>
<dbReference type="Proteomes" id="UP001549691">
    <property type="component" value="Unassembled WGS sequence"/>
</dbReference>
<keyword evidence="3" id="KW-1185">Reference proteome</keyword>
<dbReference type="EMBL" id="JBEWZI010000002">
    <property type="protein sequence ID" value="MET7012927.1"/>
    <property type="molecule type" value="Genomic_DNA"/>
</dbReference>
<organism evidence="2 3">
    <name type="scientific">Uliginosibacterium flavum</name>
    <dbReference type="NCBI Taxonomy" id="1396831"/>
    <lineage>
        <taxon>Bacteria</taxon>
        <taxon>Pseudomonadati</taxon>
        <taxon>Pseudomonadota</taxon>
        <taxon>Betaproteobacteria</taxon>
        <taxon>Rhodocyclales</taxon>
        <taxon>Zoogloeaceae</taxon>
        <taxon>Uliginosibacterium</taxon>
    </lineage>
</organism>
<feature type="compositionally biased region" description="Basic and acidic residues" evidence="1">
    <location>
        <begin position="150"/>
        <end position="168"/>
    </location>
</feature>
<dbReference type="RefSeq" id="WP_354599392.1">
    <property type="nucleotide sequence ID" value="NZ_JBEWZI010000002.1"/>
</dbReference>
<accession>A0ABV2TIR0</accession>
<reference evidence="2 3" key="1">
    <citation type="submission" date="2024-07" db="EMBL/GenBank/DDBJ databases">
        <title>Uliginosibacterium flavum JJ3220;KACC:17644.</title>
        <authorList>
            <person name="Kim M.K."/>
        </authorList>
    </citation>
    <scope>NUCLEOTIDE SEQUENCE [LARGE SCALE GENOMIC DNA]</scope>
    <source>
        <strain evidence="2 3">KACC:17644</strain>
    </source>
</reference>
<evidence type="ECO:0000313" key="3">
    <source>
        <dbReference type="Proteomes" id="UP001549691"/>
    </source>
</evidence>
<evidence type="ECO:0000256" key="1">
    <source>
        <dbReference type="SAM" id="MobiDB-lite"/>
    </source>
</evidence>
<comment type="caution">
    <text evidence="2">The sequence shown here is derived from an EMBL/GenBank/DDBJ whole genome shotgun (WGS) entry which is preliminary data.</text>
</comment>
<feature type="region of interest" description="Disordered" evidence="1">
    <location>
        <begin position="150"/>
        <end position="169"/>
    </location>
</feature>
<proteinExistence type="predicted"/>
<evidence type="ECO:0000313" key="2">
    <source>
        <dbReference type="EMBL" id="MET7012927.1"/>
    </source>
</evidence>
<name>A0ABV2TIR0_9RHOO</name>